<dbReference type="RefSeq" id="WP_071071191.1">
    <property type="nucleotide sequence ID" value="NZ_CP017755.1"/>
</dbReference>
<dbReference type="SUPFAM" id="SSF51905">
    <property type="entry name" value="FAD/NAD(P)-binding domain"/>
    <property type="match status" value="1"/>
</dbReference>
<dbReference type="Gene3D" id="3.30.9.30">
    <property type="match status" value="1"/>
</dbReference>
<dbReference type="NCBIfam" id="NF005720">
    <property type="entry name" value="PRK07538.1"/>
    <property type="match status" value="1"/>
</dbReference>
<feature type="transmembrane region" description="Helical" evidence="3">
    <location>
        <begin position="9"/>
        <end position="29"/>
    </location>
</feature>
<evidence type="ECO:0000313" key="5">
    <source>
        <dbReference type="EMBL" id="AOZ08566.1"/>
    </source>
</evidence>
<dbReference type="Pfam" id="PF01494">
    <property type="entry name" value="FAD_binding_3"/>
    <property type="match status" value="1"/>
</dbReference>
<organism evidence="5 6">
    <name type="scientific">Cupriavidus malaysiensis</name>
    <dbReference type="NCBI Taxonomy" id="367825"/>
    <lineage>
        <taxon>Bacteria</taxon>
        <taxon>Pseudomonadati</taxon>
        <taxon>Pseudomonadota</taxon>
        <taxon>Betaproteobacteria</taxon>
        <taxon>Burkholderiales</taxon>
        <taxon>Burkholderiaceae</taxon>
        <taxon>Cupriavidus</taxon>
    </lineage>
</organism>
<dbReference type="Proteomes" id="UP000177515">
    <property type="component" value="Chromosome 2"/>
</dbReference>
<accession>A0ABM6FA60</accession>
<keyword evidence="3" id="KW-0812">Transmembrane</keyword>
<dbReference type="PANTHER" id="PTHR13789:SF268">
    <property type="entry name" value="5-METHYLPHENAZINE-1-CARBOXYLATE 1-MONOOXYGENASE"/>
    <property type="match status" value="1"/>
</dbReference>
<dbReference type="PRINTS" id="PR00420">
    <property type="entry name" value="RNGMNOXGNASE"/>
</dbReference>
<dbReference type="EMBL" id="CP017755">
    <property type="protein sequence ID" value="AOZ08566.1"/>
    <property type="molecule type" value="Genomic_DNA"/>
</dbReference>
<dbReference type="SUPFAM" id="SSF54373">
    <property type="entry name" value="FAD-linked reductases, C-terminal domain"/>
    <property type="match status" value="1"/>
</dbReference>
<dbReference type="InterPro" id="IPR050493">
    <property type="entry name" value="FAD-dep_Monooxygenase_BioMet"/>
</dbReference>
<dbReference type="InterPro" id="IPR002938">
    <property type="entry name" value="FAD-bd"/>
</dbReference>
<feature type="domain" description="FAD-binding" evidence="4">
    <location>
        <begin position="8"/>
        <end position="360"/>
    </location>
</feature>
<evidence type="ECO:0000313" key="6">
    <source>
        <dbReference type="Proteomes" id="UP000177515"/>
    </source>
</evidence>
<evidence type="ECO:0000256" key="3">
    <source>
        <dbReference type="SAM" id="Phobius"/>
    </source>
</evidence>
<evidence type="ECO:0000256" key="1">
    <source>
        <dbReference type="ARBA" id="ARBA00023002"/>
    </source>
</evidence>
<dbReference type="PANTHER" id="PTHR13789">
    <property type="entry name" value="MONOOXYGENASE"/>
    <property type="match status" value="1"/>
</dbReference>
<sequence length="419" mass="46317">MQHSQEKEVVIIGAGIGGLTLALALHRVGIRCRIYESVTELKPLGVGLNLLPHAMKEPARLGLQERLLAKGQETREYCFFTSHGQLVHREPRGKFAGYAWPQVSIHRGDLQMTLLAAVEERLGADVLHLGQRCTGVEQDDAGVTVHLQDSGSGAPLAPVSAQVVVACDGVHSVIRKQFHPAEARPRYQGSTQWRGVTRAKPFMSGASMAYVGTYHTGKLITYPIRDNIDGEGTQLINWVIEFAKPEEEERDWNRQGRLEDFLHLFEHSQFEWLDIPAMLREADAVYEYPMVDQDPLGFWTVGRVTLLGDAAHPMMPRGSNGAAQAIIDATALADLLAAEDDPRRALQAYEHKRLKATGDVVLANREIAPDAILLVVEERTGGKPFERLEDVISAQELLAWQERYKRVAGFDAGTLSAAP</sequence>
<proteinExistence type="predicted"/>
<keyword evidence="1" id="KW-0560">Oxidoreductase</keyword>
<keyword evidence="2" id="KW-0503">Monooxygenase</keyword>
<name>A0ABM6FA60_9BURK</name>
<reference evidence="5 6" key="1">
    <citation type="submission" date="2016-10" db="EMBL/GenBank/DDBJ databases">
        <title>Complete genome sequences of three Cupriavidus strains isolated from various Malaysian environments.</title>
        <authorList>
            <person name="Abdullah A.A.-A."/>
            <person name="Shafie N.A.H."/>
            <person name="Lau N.S."/>
        </authorList>
    </citation>
    <scope>NUCLEOTIDE SEQUENCE [LARGE SCALE GENOMIC DNA]</scope>
    <source>
        <strain evidence="5 6">USMAA1020</strain>
    </source>
</reference>
<keyword evidence="6" id="KW-1185">Reference proteome</keyword>
<keyword evidence="3" id="KW-0472">Membrane</keyword>
<keyword evidence="3" id="KW-1133">Transmembrane helix</keyword>
<evidence type="ECO:0000259" key="4">
    <source>
        <dbReference type="Pfam" id="PF01494"/>
    </source>
</evidence>
<protein>
    <submittedName>
        <fullName evidence="5">Flavin-dependent oxidoreductase</fullName>
    </submittedName>
</protein>
<gene>
    <name evidence="5" type="ORF">BKK80_21715</name>
</gene>
<dbReference type="Gene3D" id="3.50.50.60">
    <property type="entry name" value="FAD/NAD(P)-binding domain"/>
    <property type="match status" value="1"/>
</dbReference>
<evidence type="ECO:0000256" key="2">
    <source>
        <dbReference type="ARBA" id="ARBA00023033"/>
    </source>
</evidence>
<dbReference type="InterPro" id="IPR036188">
    <property type="entry name" value="FAD/NAD-bd_sf"/>
</dbReference>